<gene>
    <name evidence="4" type="ORF">CkaCkLH20_09975</name>
</gene>
<feature type="compositionally biased region" description="Acidic residues" evidence="2">
    <location>
        <begin position="374"/>
        <end position="387"/>
    </location>
</feature>
<evidence type="ECO:0000313" key="4">
    <source>
        <dbReference type="EMBL" id="KAF9872478.1"/>
    </source>
</evidence>
<evidence type="ECO:0000256" key="1">
    <source>
        <dbReference type="RuleBase" id="RU003682"/>
    </source>
</evidence>
<comment type="similarity">
    <text evidence="1">Belongs to the iron/ascorbate-dependent oxidoreductase family.</text>
</comment>
<dbReference type="AlphaFoldDB" id="A0A9P6HX58"/>
<dbReference type="PANTHER" id="PTHR33099">
    <property type="entry name" value="FE2OG DIOXYGENASE DOMAIN-CONTAINING PROTEIN"/>
    <property type="match status" value="1"/>
</dbReference>
<proteinExistence type="inferred from homology"/>
<dbReference type="GO" id="GO:0016491">
    <property type="term" value="F:oxidoreductase activity"/>
    <property type="evidence" value="ECO:0007669"/>
    <property type="project" value="UniProtKB-KW"/>
</dbReference>
<organism evidence="4 5">
    <name type="scientific">Colletotrichum karsti</name>
    <dbReference type="NCBI Taxonomy" id="1095194"/>
    <lineage>
        <taxon>Eukaryota</taxon>
        <taxon>Fungi</taxon>
        <taxon>Dikarya</taxon>
        <taxon>Ascomycota</taxon>
        <taxon>Pezizomycotina</taxon>
        <taxon>Sordariomycetes</taxon>
        <taxon>Hypocreomycetidae</taxon>
        <taxon>Glomerellales</taxon>
        <taxon>Glomerellaceae</taxon>
        <taxon>Colletotrichum</taxon>
        <taxon>Colletotrichum boninense species complex</taxon>
    </lineage>
</organism>
<evidence type="ECO:0000313" key="5">
    <source>
        <dbReference type="Proteomes" id="UP000781932"/>
    </source>
</evidence>
<feature type="domain" description="Fe2OG dioxygenase" evidence="3">
    <location>
        <begin position="154"/>
        <end position="251"/>
    </location>
</feature>
<dbReference type="EMBL" id="JAATWM020000037">
    <property type="protein sequence ID" value="KAF9872478.1"/>
    <property type="molecule type" value="Genomic_DNA"/>
</dbReference>
<reference evidence="4" key="2">
    <citation type="submission" date="2020-11" db="EMBL/GenBank/DDBJ databases">
        <title>Whole genome sequencing of Colletotrichum sp.</title>
        <authorList>
            <person name="Li H."/>
        </authorList>
    </citation>
    <scope>NUCLEOTIDE SEQUENCE</scope>
    <source>
        <strain evidence="4">CkLH20</strain>
    </source>
</reference>
<dbReference type="Pfam" id="PF13640">
    <property type="entry name" value="2OG-FeII_Oxy_3"/>
    <property type="match status" value="1"/>
</dbReference>
<dbReference type="PROSITE" id="PS51471">
    <property type="entry name" value="FE2OG_OXY"/>
    <property type="match status" value="1"/>
</dbReference>
<dbReference type="Gene3D" id="2.60.120.620">
    <property type="entry name" value="q2cbj1_9rhob like domain"/>
    <property type="match status" value="1"/>
</dbReference>
<reference evidence="4" key="1">
    <citation type="submission" date="2020-03" db="EMBL/GenBank/DDBJ databases">
        <authorList>
            <person name="He L."/>
        </authorList>
    </citation>
    <scope>NUCLEOTIDE SEQUENCE</scope>
    <source>
        <strain evidence="4">CkLH20</strain>
    </source>
</reference>
<feature type="region of interest" description="Disordered" evidence="2">
    <location>
        <begin position="348"/>
        <end position="392"/>
    </location>
</feature>
<evidence type="ECO:0000256" key="2">
    <source>
        <dbReference type="SAM" id="MobiDB-lite"/>
    </source>
</evidence>
<comment type="caution">
    <text evidence="4">The sequence shown here is derived from an EMBL/GenBank/DDBJ whole genome shotgun (WGS) entry which is preliminary data.</text>
</comment>
<dbReference type="OrthoDB" id="4840703at2759"/>
<dbReference type="Proteomes" id="UP000781932">
    <property type="component" value="Unassembled WGS sequence"/>
</dbReference>
<dbReference type="PANTHER" id="PTHR33099:SF7">
    <property type="entry name" value="MYND-TYPE DOMAIN-CONTAINING PROTEIN"/>
    <property type="match status" value="1"/>
</dbReference>
<keyword evidence="1" id="KW-0479">Metal-binding</keyword>
<keyword evidence="5" id="KW-1185">Reference proteome</keyword>
<dbReference type="InterPro" id="IPR005123">
    <property type="entry name" value="Oxoglu/Fe-dep_dioxygenase_dom"/>
</dbReference>
<dbReference type="GeneID" id="62165764"/>
<keyword evidence="1" id="KW-0408">Iron</keyword>
<keyword evidence="1" id="KW-0560">Oxidoreductase</keyword>
<sequence length="485" mass="54069">MPRKNTLKVLGNAISRSISAANLPIGTFAVGGEVPIEPVNADSKAKDQKTSTRPIVIRWDAPSTSVSHSPTRVSFPVTSDSDAKGLEQLFKDSQPATFGKGGEHVFDESYRKAQKLAAEEFCTNFCPYETGIIDTVCQILLPSVRTAEDSRAIRAELYNMNIYSGPSGKFKPHVDTPRSSYQIGSLVVCLPMKHEGGNLAVRHRGQEKVFDWAEASDRHAIQWAAFYSDCEHEVFEVKSGHRVILTYNLYATRGNGFLAGQGSAISPLSLPLYNQIKALVTSDKFQNKQRLLGFYSAHAYPHTDKEHGLPFCLKGVDMALYEIFKSMGLKIHLCAIVEKPCRYDYGRPAPLDNGQFSDDEAKTSNKSKKKDYDSYDSDDTDDDDPDYDPDRVVGFVHETGSYQMGDGYGSYEEMFQDTLDTDNLSFDSDKIVWLNQNNGRTRLQVHYLTYGNEPSTAEAYSYFAMVVESPKKKGGARKPAEKRAR</sequence>
<name>A0A9P6HX58_9PEZI</name>
<accession>A0A9P6HX58</accession>
<evidence type="ECO:0000259" key="3">
    <source>
        <dbReference type="PROSITE" id="PS51471"/>
    </source>
</evidence>
<dbReference type="RefSeq" id="XP_038741939.1">
    <property type="nucleotide sequence ID" value="XM_038892690.1"/>
</dbReference>
<protein>
    <submittedName>
        <fullName evidence="4">Oxidoreductase</fullName>
    </submittedName>
</protein>
<dbReference type="GO" id="GO:0046872">
    <property type="term" value="F:metal ion binding"/>
    <property type="evidence" value="ECO:0007669"/>
    <property type="project" value="UniProtKB-KW"/>
</dbReference>
<dbReference type="InterPro" id="IPR044862">
    <property type="entry name" value="Pro_4_hyd_alph_FE2OG_OXY"/>
</dbReference>